<dbReference type="AlphaFoldDB" id="A0A6A6GWT4"/>
<dbReference type="InterPro" id="IPR023214">
    <property type="entry name" value="HAD_sf"/>
</dbReference>
<dbReference type="PANTHER" id="PTHR43316:SF3">
    <property type="entry name" value="HALOACID DEHALOGENASE, TYPE II (AFU_ORTHOLOGUE AFUA_2G07750)-RELATED"/>
    <property type="match status" value="1"/>
</dbReference>
<name>A0A6A6GWT4_VIRVR</name>
<evidence type="ECO:0000313" key="3">
    <source>
        <dbReference type="EMBL" id="KAF2230246.1"/>
    </source>
</evidence>
<dbReference type="GO" id="GO:0016791">
    <property type="term" value="F:phosphatase activity"/>
    <property type="evidence" value="ECO:0007669"/>
    <property type="project" value="UniProtKB-ARBA"/>
</dbReference>
<dbReference type="SUPFAM" id="SSF56784">
    <property type="entry name" value="HAD-like"/>
    <property type="match status" value="1"/>
</dbReference>
<dbReference type="InterPro" id="IPR006439">
    <property type="entry name" value="HAD-SF_hydro_IA"/>
</dbReference>
<dbReference type="PANTHER" id="PTHR43316">
    <property type="entry name" value="HYDROLASE, HALOACID DELAHOGENASE-RELATED"/>
    <property type="match status" value="1"/>
</dbReference>
<keyword evidence="2" id="KW-0378">Hydrolase</keyword>
<gene>
    <name evidence="3" type="ORF">EV356DRAFT_509307</name>
</gene>
<reference evidence="3" key="1">
    <citation type="journal article" date="2020" name="Stud. Mycol.">
        <title>101 Dothideomycetes genomes: a test case for predicting lifestyles and emergence of pathogens.</title>
        <authorList>
            <person name="Haridas S."/>
            <person name="Albert R."/>
            <person name="Binder M."/>
            <person name="Bloem J."/>
            <person name="Labutti K."/>
            <person name="Salamov A."/>
            <person name="Andreopoulos B."/>
            <person name="Baker S."/>
            <person name="Barry K."/>
            <person name="Bills G."/>
            <person name="Bluhm B."/>
            <person name="Cannon C."/>
            <person name="Castanera R."/>
            <person name="Culley D."/>
            <person name="Daum C."/>
            <person name="Ezra D."/>
            <person name="Gonzalez J."/>
            <person name="Henrissat B."/>
            <person name="Kuo A."/>
            <person name="Liang C."/>
            <person name="Lipzen A."/>
            <person name="Lutzoni F."/>
            <person name="Magnuson J."/>
            <person name="Mondo S."/>
            <person name="Nolan M."/>
            <person name="Ohm R."/>
            <person name="Pangilinan J."/>
            <person name="Park H.-J."/>
            <person name="Ramirez L."/>
            <person name="Alfaro M."/>
            <person name="Sun H."/>
            <person name="Tritt A."/>
            <person name="Yoshinaga Y."/>
            <person name="Zwiers L.-H."/>
            <person name="Turgeon B."/>
            <person name="Goodwin S."/>
            <person name="Spatafora J."/>
            <person name="Crous P."/>
            <person name="Grigoriev I."/>
        </authorList>
    </citation>
    <scope>NUCLEOTIDE SEQUENCE</scope>
    <source>
        <strain evidence="3">Tuck. ex Michener</strain>
    </source>
</reference>
<comment type="similarity">
    <text evidence="1">Belongs to the HAD-like hydrolase superfamily. S-2-haloalkanoic acid dehalogenase family.</text>
</comment>
<dbReference type="Gene3D" id="1.10.150.240">
    <property type="entry name" value="Putative phosphatase, domain 2"/>
    <property type="match status" value="1"/>
</dbReference>
<dbReference type="InterPro" id="IPR051540">
    <property type="entry name" value="S-2-haloacid_dehalogenase"/>
</dbReference>
<dbReference type="NCBIfam" id="TIGR01493">
    <property type="entry name" value="HAD-SF-IA-v2"/>
    <property type="match status" value="1"/>
</dbReference>
<protein>
    <submittedName>
        <fullName evidence="3">Haloacid dehalogenase</fullName>
    </submittedName>
</protein>
<accession>A0A6A6GWT4</accession>
<dbReference type="Proteomes" id="UP000800092">
    <property type="component" value="Unassembled WGS sequence"/>
</dbReference>
<dbReference type="NCBIfam" id="TIGR01428">
    <property type="entry name" value="HAD_type_II"/>
    <property type="match status" value="1"/>
</dbReference>
<organism evidence="3 4">
    <name type="scientific">Viridothelium virens</name>
    <name type="common">Speckled blister lichen</name>
    <name type="synonym">Trypethelium virens</name>
    <dbReference type="NCBI Taxonomy" id="1048519"/>
    <lineage>
        <taxon>Eukaryota</taxon>
        <taxon>Fungi</taxon>
        <taxon>Dikarya</taxon>
        <taxon>Ascomycota</taxon>
        <taxon>Pezizomycotina</taxon>
        <taxon>Dothideomycetes</taxon>
        <taxon>Dothideomycetes incertae sedis</taxon>
        <taxon>Trypetheliales</taxon>
        <taxon>Trypetheliaceae</taxon>
        <taxon>Viridothelium</taxon>
    </lineage>
</organism>
<evidence type="ECO:0000256" key="2">
    <source>
        <dbReference type="ARBA" id="ARBA00022801"/>
    </source>
</evidence>
<dbReference type="InterPro" id="IPR006328">
    <property type="entry name" value="2-HAD"/>
</dbReference>
<dbReference type="InterPro" id="IPR023198">
    <property type="entry name" value="PGP-like_dom2"/>
</dbReference>
<dbReference type="InterPro" id="IPR036412">
    <property type="entry name" value="HAD-like_sf"/>
</dbReference>
<dbReference type="PRINTS" id="PR00413">
    <property type="entry name" value="HADHALOGNASE"/>
</dbReference>
<evidence type="ECO:0000256" key="1">
    <source>
        <dbReference type="ARBA" id="ARBA00008106"/>
    </source>
</evidence>
<dbReference type="OrthoDB" id="40579at2759"/>
<sequence length="294" mass="33503">MAFPDPPRALLFDVFGTCVNWRKTVVDSLIEWKHRALNDASASLASALRLRASNLDDEDWGRFAQEWRNSYMTYVRGIARGDIPPSEYKTIDEHHYESLLTLVHDWDLVGLWRLTDIQTISLVWHRLEPWKEAPSGIRELNKLYWTCTLSNGNMELLRDLAKHGKLEWTHIFSSNMWDSYKPSPKVYLGAAKKLGLQPGECAMIAAHLGDLKAAKSNGLKTIYVERPQEETMDRDEAKREGFVDLWVRADEDGFVALAEKLGVDVDRTRKRGLSAGANNENVWKKGMTDAANSL</sequence>
<dbReference type="Gene3D" id="3.40.50.1000">
    <property type="entry name" value="HAD superfamily/HAD-like"/>
    <property type="match status" value="1"/>
</dbReference>
<dbReference type="GO" id="GO:0019120">
    <property type="term" value="F:hydrolase activity, acting on acid halide bonds, in C-halide compounds"/>
    <property type="evidence" value="ECO:0007669"/>
    <property type="project" value="InterPro"/>
</dbReference>
<dbReference type="EMBL" id="ML991845">
    <property type="protein sequence ID" value="KAF2230246.1"/>
    <property type="molecule type" value="Genomic_DNA"/>
</dbReference>
<keyword evidence="4" id="KW-1185">Reference proteome</keyword>
<dbReference type="Pfam" id="PF00702">
    <property type="entry name" value="Hydrolase"/>
    <property type="match status" value="1"/>
</dbReference>
<proteinExistence type="inferred from homology"/>
<evidence type="ECO:0000313" key="4">
    <source>
        <dbReference type="Proteomes" id="UP000800092"/>
    </source>
</evidence>